<dbReference type="InterPro" id="IPR047640">
    <property type="entry name" value="RpiR-like"/>
</dbReference>
<feature type="domain" description="HTH rpiR-type" evidence="4">
    <location>
        <begin position="2"/>
        <end position="78"/>
    </location>
</feature>
<reference evidence="6" key="1">
    <citation type="journal article" date="2018" name="Antonie Van Leeuwenhoek">
        <title>Proteinivorax hydrogeniformans sp. nov., an anaerobic, haloalkaliphilic bacterium fermenting proteinaceous compounds with high hydrogen production.</title>
        <authorList>
            <person name="Boltyanskaya Y."/>
            <person name="Detkova E."/>
            <person name="Pimenov N."/>
            <person name="Kevbrin V."/>
        </authorList>
    </citation>
    <scope>NUCLEOTIDE SEQUENCE</scope>
    <source>
        <strain evidence="6">Z-710</strain>
    </source>
</reference>
<dbReference type="InterPro" id="IPR009057">
    <property type="entry name" value="Homeodomain-like_sf"/>
</dbReference>
<dbReference type="InterPro" id="IPR001347">
    <property type="entry name" value="SIS_dom"/>
</dbReference>
<reference evidence="6" key="2">
    <citation type="submission" date="2024-06" db="EMBL/GenBank/DDBJ databases">
        <authorList>
            <person name="Petrova K.O."/>
            <person name="Toshchakov S.V."/>
            <person name="Boltjanskaja Y.V."/>
            <person name="Kevbrin V.V."/>
        </authorList>
    </citation>
    <scope>NUCLEOTIDE SEQUENCE</scope>
    <source>
        <strain evidence="6">Z-710</strain>
    </source>
</reference>
<evidence type="ECO:0000259" key="5">
    <source>
        <dbReference type="PROSITE" id="PS51464"/>
    </source>
</evidence>
<dbReference type="InterPro" id="IPR000281">
    <property type="entry name" value="HTH_RpiR"/>
</dbReference>
<dbReference type="Pfam" id="PF01380">
    <property type="entry name" value="SIS"/>
    <property type="match status" value="1"/>
</dbReference>
<organism evidence="6">
    <name type="scientific">Proteinivorax hydrogeniformans</name>
    <dbReference type="NCBI Taxonomy" id="1826727"/>
    <lineage>
        <taxon>Bacteria</taxon>
        <taxon>Bacillati</taxon>
        <taxon>Bacillota</taxon>
        <taxon>Clostridia</taxon>
        <taxon>Eubacteriales</taxon>
        <taxon>Proteinivoracaceae</taxon>
        <taxon>Proteinivorax</taxon>
    </lineage>
</organism>
<keyword evidence="2" id="KW-0238">DNA-binding</keyword>
<dbReference type="PANTHER" id="PTHR30514:SF1">
    <property type="entry name" value="HTH-TYPE TRANSCRIPTIONAL REGULATOR HEXR-RELATED"/>
    <property type="match status" value="1"/>
</dbReference>
<dbReference type="PANTHER" id="PTHR30514">
    <property type="entry name" value="GLUCOKINASE"/>
    <property type="match status" value="1"/>
</dbReference>
<dbReference type="GO" id="GO:0003677">
    <property type="term" value="F:DNA binding"/>
    <property type="evidence" value="ECO:0007669"/>
    <property type="project" value="UniProtKB-KW"/>
</dbReference>
<keyword evidence="3" id="KW-0804">Transcription</keyword>
<dbReference type="GO" id="GO:1901135">
    <property type="term" value="P:carbohydrate derivative metabolic process"/>
    <property type="evidence" value="ECO:0007669"/>
    <property type="project" value="InterPro"/>
</dbReference>
<dbReference type="EMBL" id="CP159485">
    <property type="protein sequence ID" value="XCI28552.1"/>
    <property type="molecule type" value="Genomic_DNA"/>
</dbReference>
<accession>A0AAU8HSK1</accession>
<dbReference type="GO" id="GO:0003700">
    <property type="term" value="F:DNA-binding transcription factor activity"/>
    <property type="evidence" value="ECO:0007669"/>
    <property type="project" value="InterPro"/>
</dbReference>
<dbReference type="SUPFAM" id="SSF53697">
    <property type="entry name" value="SIS domain"/>
    <property type="match status" value="1"/>
</dbReference>
<dbReference type="InterPro" id="IPR035472">
    <property type="entry name" value="RpiR-like_SIS"/>
</dbReference>
<dbReference type="PROSITE" id="PS51464">
    <property type="entry name" value="SIS"/>
    <property type="match status" value="1"/>
</dbReference>
<dbReference type="GO" id="GO:0097367">
    <property type="term" value="F:carbohydrate derivative binding"/>
    <property type="evidence" value="ECO:0007669"/>
    <property type="project" value="InterPro"/>
</dbReference>
<sequence length="283" mass="32021">MKIASVKLREFRTQASMTEKEIINFILANPKITIEMTVHQLAEQTFSSPSSIIRMCKKNGFSGYKDLCNSLIYEQALRQRSKTYEKNKITKSDSIKEIVDKVTYRNIVSLEDTRDLLDEHTLSKCISLIENSHNLYFFGIGSSSIVAKDAQQKFLRLNQNCFVSEDWHLQLLTARNMTKNDLGVVISYSGQTEEMIECAKAMQQNAVPTISITKYDASPIVGICDYNLYVAANESTFRSGAMSSRTSQLNVIDILYTGFANTRYEDSLDLIAKTHIRKGTKNG</sequence>
<evidence type="ECO:0000256" key="2">
    <source>
        <dbReference type="ARBA" id="ARBA00023125"/>
    </source>
</evidence>
<dbReference type="AlphaFoldDB" id="A0AAU8HSK1"/>
<evidence type="ECO:0000256" key="1">
    <source>
        <dbReference type="ARBA" id="ARBA00023015"/>
    </source>
</evidence>
<name>A0AAU8HSK1_9FIRM</name>
<dbReference type="SUPFAM" id="SSF46689">
    <property type="entry name" value="Homeodomain-like"/>
    <property type="match status" value="1"/>
</dbReference>
<evidence type="ECO:0000259" key="4">
    <source>
        <dbReference type="PROSITE" id="PS51071"/>
    </source>
</evidence>
<feature type="domain" description="SIS" evidence="5">
    <location>
        <begin position="125"/>
        <end position="265"/>
    </location>
</feature>
<protein>
    <submittedName>
        <fullName evidence="6">MurR/RpiR family transcriptional regulator</fullName>
    </submittedName>
</protein>
<proteinExistence type="predicted"/>
<dbReference type="CDD" id="cd05013">
    <property type="entry name" value="SIS_RpiR"/>
    <property type="match status" value="1"/>
</dbReference>
<dbReference type="RefSeq" id="WP_353893106.1">
    <property type="nucleotide sequence ID" value="NZ_CP159485.1"/>
</dbReference>
<dbReference type="Gene3D" id="3.40.50.10490">
    <property type="entry name" value="Glucose-6-phosphate isomerase like protein, domain 1"/>
    <property type="match status" value="1"/>
</dbReference>
<dbReference type="InterPro" id="IPR046348">
    <property type="entry name" value="SIS_dom_sf"/>
</dbReference>
<dbReference type="PROSITE" id="PS51071">
    <property type="entry name" value="HTH_RPIR"/>
    <property type="match status" value="1"/>
</dbReference>
<dbReference type="Gene3D" id="1.10.10.10">
    <property type="entry name" value="Winged helix-like DNA-binding domain superfamily/Winged helix DNA-binding domain"/>
    <property type="match status" value="1"/>
</dbReference>
<keyword evidence="1" id="KW-0805">Transcription regulation</keyword>
<evidence type="ECO:0000313" key="6">
    <source>
        <dbReference type="EMBL" id="XCI28552.1"/>
    </source>
</evidence>
<dbReference type="InterPro" id="IPR036388">
    <property type="entry name" value="WH-like_DNA-bd_sf"/>
</dbReference>
<gene>
    <name evidence="6" type="ORF">PRVXH_002516</name>
</gene>
<evidence type="ECO:0000256" key="3">
    <source>
        <dbReference type="ARBA" id="ARBA00023163"/>
    </source>
</evidence>
<dbReference type="Pfam" id="PF01418">
    <property type="entry name" value="HTH_6"/>
    <property type="match status" value="1"/>
</dbReference>